<dbReference type="EMBL" id="JANJYI010000003">
    <property type="protein sequence ID" value="KAK2656590.1"/>
    <property type="molecule type" value="Genomic_DNA"/>
</dbReference>
<evidence type="ECO:0000313" key="2">
    <source>
        <dbReference type="Proteomes" id="UP001280121"/>
    </source>
</evidence>
<organism evidence="1 2">
    <name type="scientific">Dipteronia dyeriana</name>
    <dbReference type="NCBI Taxonomy" id="168575"/>
    <lineage>
        <taxon>Eukaryota</taxon>
        <taxon>Viridiplantae</taxon>
        <taxon>Streptophyta</taxon>
        <taxon>Embryophyta</taxon>
        <taxon>Tracheophyta</taxon>
        <taxon>Spermatophyta</taxon>
        <taxon>Magnoliopsida</taxon>
        <taxon>eudicotyledons</taxon>
        <taxon>Gunneridae</taxon>
        <taxon>Pentapetalae</taxon>
        <taxon>rosids</taxon>
        <taxon>malvids</taxon>
        <taxon>Sapindales</taxon>
        <taxon>Sapindaceae</taxon>
        <taxon>Hippocastanoideae</taxon>
        <taxon>Acereae</taxon>
        <taxon>Dipteronia</taxon>
    </lineage>
</organism>
<dbReference type="Proteomes" id="UP001280121">
    <property type="component" value="Unassembled WGS sequence"/>
</dbReference>
<comment type="caution">
    <text evidence="1">The sequence shown here is derived from an EMBL/GenBank/DDBJ whole genome shotgun (WGS) entry which is preliminary data.</text>
</comment>
<name>A0AAE0CME7_9ROSI</name>
<dbReference type="PANTHER" id="PTHR33116:SF86">
    <property type="entry name" value="REVERSE TRANSCRIPTASE DOMAIN-CONTAINING PROTEIN"/>
    <property type="match status" value="1"/>
</dbReference>
<keyword evidence="2" id="KW-1185">Reference proteome</keyword>
<sequence>MSKVYDRVEWDFLAKIMDRLGFSVSWIGRIMNYVKYVSFSFLNNGQITDLIIPTKGIRQGDPLSPYLYLLAAEVLSSLLESAVQRKEYIWFKCGCSSPSIRIFSLLTMSLFKASSRDFMNITNIFDWYSRASG</sequence>
<evidence type="ECO:0000313" key="1">
    <source>
        <dbReference type="EMBL" id="KAK2656590.1"/>
    </source>
</evidence>
<protein>
    <recommendedName>
        <fullName evidence="3">Reverse transcriptase domain-containing protein</fullName>
    </recommendedName>
</protein>
<dbReference type="AlphaFoldDB" id="A0AAE0CME7"/>
<accession>A0AAE0CME7</accession>
<proteinExistence type="predicted"/>
<dbReference type="PANTHER" id="PTHR33116">
    <property type="entry name" value="REVERSE TRANSCRIPTASE ZINC-BINDING DOMAIN-CONTAINING PROTEIN-RELATED-RELATED"/>
    <property type="match status" value="1"/>
</dbReference>
<reference evidence="1" key="1">
    <citation type="journal article" date="2023" name="Plant J.">
        <title>Genome sequences and population genomics provide insights into the demographic history, inbreeding, and mutation load of two 'living fossil' tree species of Dipteronia.</title>
        <authorList>
            <person name="Feng Y."/>
            <person name="Comes H.P."/>
            <person name="Chen J."/>
            <person name="Zhu S."/>
            <person name="Lu R."/>
            <person name="Zhang X."/>
            <person name="Li P."/>
            <person name="Qiu J."/>
            <person name="Olsen K.M."/>
            <person name="Qiu Y."/>
        </authorList>
    </citation>
    <scope>NUCLEOTIDE SEQUENCE</scope>
    <source>
        <strain evidence="1">KIB01</strain>
    </source>
</reference>
<gene>
    <name evidence="1" type="ORF">Ddye_009642</name>
</gene>
<evidence type="ECO:0008006" key="3">
    <source>
        <dbReference type="Google" id="ProtNLM"/>
    </source>
</evidence>